<feature type="transmembrane region" description="Helical" evidence="2">
    <location>
        <begin position="394"/>
        <end position="416"/>
    </location>
</feature>
<feature type="transmembrane region" description="Helical" evidence="2">
    <location>
        <begin position="484"/>
        <end position="502"/>
    </location>
</feature>
<sequence>MASTRRNLRPASWPWDRHSHRDDTAVPAVSDIMEQAKTESAATVEEVRPVLDRGLWTRDLCIVGLILAWGASIACMATAIYIIASGALPIPPWLLNRQAHVGPVGLGWVSAEQPYMVDHRLYGVSEGAMIAIPLLLQIAIASISLCLDSIHSTTLRWALWREGRLHHNTNIRLFTFARSSGPNAWPANIVSSLGLALAYSGASMATFPVTVIGVLERKGQGRGSISLNTDIDPGPDRYGISFNSWGLLGLGIGLLLQSTICTWCLVHDANKRIVGTWNSNPLATARACQALLDRDSGSGSPGHRQNLTLSVSTPKQPSMRTLAPPTRTITNWIWAVFAIQSLFTIAVSIVAKTQDRATIDIVRKYDDDVTFFSIWKFYGQVVVIYNWNSKSRRLEWAGLLIQSAFLSILLFALHLADVLAGLARDEAIWRRAATTGASPDSNALLDGLRSWPTCVVFVFKAIVPWIFSFGVACITRLFLTISPLLTVAVLFLILACCAEWIIRAQPRGPQPSTYGDVRALAMLIDDWGDEGDGTIFWGEKGLYEWVEGVPVRLAGTAGRRLADLQPGLMYAGLSGEAEIS</sequence>
<reference evidence="3" key="1">
    <citation type="submission" date="2023-06" db="EMBL/GenBank/DDBJ databases">
        <title>Genome-scale phylogeny and comparative genomics of the fungal order Sordariales.</title>
        <authorList>
            <consortium name="Lawrence Berkeley National Laboratory"/>
            <person name="Hensen N."/>
            <person name="Bonometti L."/>
            <person name="Westerberg I."/>
            <person name="Brannstrom I.O."/>
            <person name="Guillou S."/>
            <person name="Cros-Aarteil S."/>
            <person name="Calhoun S."/>
            <person name="Haridas S."/>
            <person name="Kuo A."/>
            <person name="Mondo S."/>
            <person name="Pangilinan J."/>
            <person name="Riley R."/>
            <person name="Labutti K."/>
            <person name="Andreopoulos B."/>
            <person name="Lipzen A."/>
            <person name="Chen C."/>
            <person name="Yanf M."/>
            <person name="Daum C."/>
            <person name="Ng V."/>
            <person name="Clum A."/>
            <person name="Steindorff A."/>
            <person name="Ohm R."/>
            <person name="Martin F."/>
            <person name="Silar P."/>
            <person name="Natvig D."/>
            <person name="Lalanne C."/>
            <person name="Gautier V."/>
            <person name="Ament-Velasquez S.L."/>
            <person name="Kruys A."/>
            <person name="Hutchinson M.I."/>
            <person name="Powell A.J."/>
            <person name="Barry K."/>
            <person name="Miller A.N."/>
            <person name="Grigoriev I.V."/>
            <person name="Debuchy R."/>
            <person name="Gladieux P."/>
            <person name="Thoren M.H."/>
            <person name="Johannesson H."/>
        </authorList>
    </citation>
    <scope>NUCLEOTIDE SEQUENCE</scope>
    <source>
        <strain evidence="3">SMH2532-1</strain>
    </source>
</reference>
<proteinExistence type="predicted"/>
<keyword evidence="2" id="KW-1133">Transmembrane helix</keyword>
<feature type="transmembrane region" description="Helical" evidence="2">
    <location>
        <begin position="245"/>
        <end position="266"/>
    </location>
</feature>
<protein>
    <submittedName>
        <fullName evidence="3">Uncharacterized protein</fullName>
    </submittedName>
</protein>
<dbReference type="AlphaFoldDB" id="A0AA39YI86"/>
<feature type="region of interest" description="Disordered" evidence="1">
    <location>
        <begin position="1"/>
        <end position="20"/>
    </location>
</feature>
<dbReference type="EMBL" id="JAULSV010000002">
    <property type="protein sequence ID" value="KAK0653116.1"/>
    <property type="molecule type" value="Genomic_DNA"/>
</dbReference>
<feature type="compositionally biased region" description="Polar residues" evidence="1">
    <location>
        <begin position="303"/>
        <end position="319"/>
    </location>
</feature>
<feature type="transmembrane region" description="Helical" evidence="2">
    <location>
        <begin position="450"/>
        <end position="472"/>
    </location>
</feature>
<keyword evidence="2" id="KW-0472">Membrane</keyword>
<organism evidence="3 4">
    <name type="scientific">Cercophora newfieldiana</name>
    <dbReference type="NCBI Taxonomy" id="92897"/>
    <lineage>
        <taxon>Eukaryota</taxon>
        <taxon>Fungi</taxon>
        <taxon>Dikarya</taxon>
        <taxon>Ascomycota</taxon>
        <taxon>Pezizomycotina</taxon>
        <taxon>Sordariomycetes</taxon>
        <taxon>Sordariomycetidae</taxon>
        <taxon>Sordariales</taxon>
        <taxon>Lasiosphaeriaceae</taxon>
        <taxon>Cercophora</taxon>
    </lineage>
</organism>
<feature type="region of interest" description="Disordered" evidence="1">
    <location>
        <begin position="296"/>
        <end position="321"/>
    </location>
</feature>
<evidence type="ECO:0000313" key="4">
    <source>
        <dbReference type="Proteomes" id="UP001174936"/>
    </source>
</evidence>
<name>A0AA39YI86_9PEZI</name>
<feature type="transmembrane region" description="Helical" evidence="2">
    <location>
        <begin position="128"/>
        <end position="147"/>
    </location>
</feature>
<feature type="transmembrane region" description="Helical" evidence="2">
    <location>
        <begin position="60"/>
        <end position="84"/>
    </location>
</feature>
<dbReference type="Proteomes" id="UP001174936">
    <property type="component" value="Unassembled WGS sequence"/>
</dbReference>
<evidence type="ECO:0000256" key="2">
    <source>
        <dbReference type="SAM" id="Phobius"/>
    </source>
</evidence>
<evidence type="ECO:0000256" key="1">
    <source>
        <dbReference type="SAM" id="MobiDB-lite"/>
    </source>
</evidence>
<feature type="transmembrane region" description="Helical" evidence="2">
    <location>
        <begin position="193"/>
        <end position="215"/>
    </location>
</feature>
<keyword evidence="2" id="KW-0812">Transmembrane</keyword>
<gene>
    <name evidence="3" type="ORF">B0T16DRAFT_455428</name>
</gene>
<keyword evidence="4" id="KW-1185">Reference proteome</keyword>
<feature type="transmembrane region" description="Helical" evidence="2">
    <location>
        <begin position="329"/>
        <end position="349"/>
    </location>
</feature>
<accession>A0AA39YI86</accession>
<comment type="caution">
    <text evidence="3">The sequence shown here is derived from an EMBL/GenBank/DDBJ whole genome shotgun (WGS) entry which is preliminary data.</text>
</comment>
<feature type="transmembrane region" description="Helical" evidence="2">
    <location>
        <begin position="369"/>
        <end position="387"/>
    </location>
</feature>
<evidence type="ECO:0000313" key="3">
    <source>
        <dbReference type="EMBL" id="KAK0653116.1"/>
    </source>
</evidence>